<evidence type="ECO:0000256" key="1">
    <source>
        <dbReference type="ARBA" id="ARBA00004651"/>
    </source>
</evidence>
<dbReference type="PANTHER" id="PTHR35007:SF1">
    <property type="entry name" value="PILUS ASSEMBLY PROTEIN"/>
    <property type="match status" value="1"/>
</dbReference>
<dbReference type="OrthoDB" id="9803381at2"/>
<dbReference type="Gene3D" id="1.20.81.30">
    <property type="entry name" value="Type II secretion system (T2SS), domain F"/>
    <property type="match status" value="1"/>
</dbReference>
<dbReference type="Pfam" id="PF00482">
    <property type="entry name" value="T2SSF"/>
    <property type="match status" value="1"/>
</dbReference>
<keyword evidence="3 6" id="KW-0812">Transmembrane</keyword>
<feature type="transmembrane region" description="Helical" evidence="6">
    <location>
        <begin position="293"/>
        <end position="314"/>
    </location>
</feature>
<feature type="transmembrane region" description="Helical" evidence="6">
    <location>
        <begin position="262"/>
        <end position="281"/>
    </location>
</feature>
<evidence type="ECO:0000256" key="2">
    <source>
        <dbReference type="ARBA" id="ARBA00022475"/>
    </source>
</evidence>
<evidence type="ECO:0000256" key="3">
    <source>
        <dbReference type="ARBA" id="ARBA00022692"/>
    </source>
</evidence>
<evidence type="ECO:0000256" key="5">
    <source>
        <dbReference type="ARBA" id="ARBA00023136"/>
    </source>
</evidence>
<protein>
    <submittedName>
        <fullName evidence="8">Type II secretion system protein</fullName>
    </submittedName>
</protein>
<dbReference type="KEGG" id="psl:Psta_0128"/>
<keyword evidence="9" id="KW-1185">Reference proteome</keyword>
<dbReference type="PANTHER" id="PTHR35007">
    <property type="entry name" value="INTEGRAL MEMBRANE PROTEIN-RELATED"/>
    <property type="match status" value="1"/>
</dbReference>
<dbReference type="HOGENOM" id="CLU_064305_0_1_0"/>
<dbReference type="InterPro" id="IPR042094">
    <property type="entry name" value="T2SS_GspF_sf"/>
</dbReference>
<comment type="subcellular location">
    <subcellularLocation>
        <location evidence="1">Cell membrane</location>
        <topology evidence="1">Multi-pass membrane protein</topology>
    </subcellularLocation>
</comment>
<evidence type="ECO:0000313" key="8">
    <source>
        <dbReference type="EMBL" id="ADB14824.1"/>
    </source>
</evidence>
<dbReference type="EMBL" id="CP001848">
    <property type="protein sequence ID" value="ADB14824.1"/>
    <property type="molecule type" value="Genomic_DNA"/>
</dbReference>
<dbReference type="STRING" id="530564.Psta_0128"/>
<evidence type="ECO:0000313" key="9">
    <source>
        <dbReference type="Proteomes" id="UP000001887"/>
    </source>
</evidence>
<sequence length="318" mass="35341" precursor="true">MGSLLITVLTFACVSLCIVGFSNLAFDLFFRDKSRVDDRLREAFGDEMRDRAKTSPLFKDLQQMAAGTMIDTPTLSRRVQTIIDQAGLRITSAQLTSMSLGLAILLGLATGIATLKWWIAIPVAIAAIPLPLWVVLKLRRRRRDTLARQLPDAFDVMSRALRAGQTVPAAFQVIATDFNSPLKEEFAHCYEQQHLGIERDVALRDLARRTSVMELQIFVVALIMHGKTGGNLAELLGNLALLLRKRGKLHDRIRALTGEGRMQAVVLIALPAVIFGVMYVMNREYAQVLLDRPMLLIGCGISQLIGALCIRKIIDIEY</sequence>
<proteinExistence type="predicted"/>
<organism evidence="8 9">
    <name type="scientific">Pirellula staleyi (strain ATCC 27377 / DSM 6068 / ICPB 4128)</name>
    <name type="common">Pirella staleyi</name>
    <dbReference type="NCBI Taxonomy" id="530564"/>
    <lineage>
        <taxon>Bacteria</taxon>
        <taxon>Pseudomonadati</taxon>
        <taxon>Planctomycetota</taxon>
        <taxon>Planctomycetia</taxon>
        <taxon>Pirellulales</taxon>
        <taxon>Pirellulaceae</taxon>
        <taxon>Pirellula</taxon>
    </lineage>
</organism>
<evidence type="ECO:0000259" key="7">
    <source>
        <dbReference type="Pfam" id="PF00482"/>
    </source>
</evidence>
<feature type="transmembrane region" description="Helical" evidence="6">
    <location>
        <begin position="86"/>
        <end position="109"/>
    </location>
</feature>
<dbReference type="Proteomes" id="UP000001887">
    <property type="component" value="Chromosome"/>
</dbReference>
<keyword evidence="5 6" id="KW-0472">Membrane</keyword>
<evidence type="ECO:0000256" key="6">
    <source>
        <dbReference type="SAM" id="Phobius"/>
    </source>
</evidence>
<keyword evidence="4 6" id="KW-1133">Transmembrane helix</keyword>
<reference evidence="8 9" key="1">
    <citation type="journal article" date="2009" name="Stand. Genomic Sci.">
        <title>Complete genome sequence of Pirellula staleyi type strain (ATCC 27377).</title>
        <authorList>
            <person name="Clum A."/>
            <person name="Tindall B.J."/>
            <person name="Sikorski J."/>
            <person name="Ivanova N."/>
            <person name="Mavrommatis K."/>
            <person name="Lucas S."/>
            <person name="Glavina del Rio T."/>
            <person name="Nolan M."/>
            <person name="Chen F."/>
            <person name="Tice H."/>
            <person name="Pitluck S."/>
            <person name="Cheng J.F."/>
            <person name="Chertkov O."/>
            <person name="Brettin T."/>
            <person name="Han C."/>
            <person name="Detter J.C."/>
            <person name="Kuske C."/>
            <person name="Bruce D."/>
            <person name="Goodwin L."/>
            <person name="Ovchinikova G."/>
            <person name="Pati A."/>
            <person name="Mikhailova N."/>
            <person name="Chen A."/>
            <person name="Palaniappan K."/>
            <person name="Land M."/>
            <person name="Hauser L."/>
            <person name="Chang Y.J."/>
            <person name="Jeffries C.D."/>
            <person name="Chain P."/>
            <person name="Rohde M."/>
            <person name="Goker M."/>
            <person name="Bristow J."/>
            <person name="Eisen J.A."/>
            <person name="Markowitz V."/>
            <person name="Hugenholtz P."/>
            <person name="Kyrpides N.C."/>
            <person name="Klenk H.P."/>
            <person name="Lapidus A."/>
        </authorList>
    </citation>
    <scope>NUCLEOTIDE SEQUENCE [LARGE SCALE GENOMIC DNA]</scope>
    <source>
        <strain evidence="9">ATCC 27377 / DSM 6068 / ICPB 4128</strain>
    </source>
</reference>
<dbReference type="GO" id="GO:0005886">
    <property type="term" value="C:plasma membrane"/>
    <property type="evidence" value="ECO:0007669"/>
    <property type="project" value="UniProtKB-SubCell"/>
</dbReference>
<dbReference type="AlphaFoldDB" id="D2R0F6"/>
<feature type="transmembrane region" description="Helical" evidence="6">
    <location>
        <begin position="115"/>
        <end position="136"/>
    </location>
</feature>
<dbReference type="InterPro" id="IPR018076">
    <property type="entry name" value="T2SS_GspF_dom"/>
</dbReference>
<feature type="transmembrane region" description="Helical" evidence="6">
    <location>
        <begin position="6"/>
        <end position="30"/>
    </location>
</feature>
<feature type="domain" description="Type II secretion system protein GspF" evidence="7">
    <location>
        <begin position="154"/>
        <end position="279"/>
    </location>
</feature>
<keyword evidence="2" id="KW-1003">Cell membrane</keyword>
<name>D2R0F6_PIRSD</name>
<gene>
    <name evidence="8" type="ordered locus">Psta_0128</name>
</gene>
<evidence type="ECO:0000256" key="4">
    <source>
        <dbReference type="ARBA" id="ARBA00022989"/>
    </source>
</evidence>
<dbReference type="eggNOG" id="COG4965">
    <property type="taxonomic scope" value="Bacteria"/>
</dbReference>
<accession>D2R0F6</accession>